<accession>A0A235BZ45</accession>
<evidence type="ECO:0000313" key="2">
    <source>
        <dbReference type="Proteomes" id="UP000215559"/>
    </source>
</evidence>
<reference evidence="1 2" key="1">
    <citation type="submission" date="2017-07" db="EMBL/GenBank/DDBJ databases">
        <title>Recovery of genomes from metagenomes via a dereplication, aggregation, and scoring strategy.</title>
        <authorList>
            <person name="Sieber C.M."/>
            <person name="Probst A.J."/>
            <person name="Sharrar A."/>
            <person name="Thomas B.C."/>
            <person name="Hess M."/>
            <person name="Tringe S.G."/>
            <person name="Banfield J.F."/>
        </authorList>
    </citation>
    <scope>NUCLEOTIDE SEQUENCE [LARGE SCALE GENOMIC DNA]</scope>
    <source>
        <strain evidence="1">JGI_Cruoil_03_51_56</strain>
    </source>
</reference>
<proteinExistence type="predicted"/>
<dbReference type="Proteomes" id="UP000215559">
    <property type="component" value="Unassembled WGS sequence"/>
</dbReference>
<protein>
    <submittedName>
        <fullName evidence="1">Uncharacterized protein</fullName>
    </submittedName>
</protein>
<dbReference type="InterPro" id="IPR013783">
    <property type="entry name" value="Ig-like_fold"/>
</dbReference>
<name>A0A235BZ45_UNCW3</name>
<sequence>MRKYPGGSVSALSATQPSYTLPNHGQCSTAVRATSDTWTINTTAGDYPGPVFSVSGVMAYMDAYLAKYWPGSPYYQNIYMYLTLGDPSMPVWSGGMPDYPAVTYPDSIPLGPYNMNVTVQVNSQPVENALVCAWKEGDFYVAGRTDATGNAVLETNAGTPGEVLVTVSEGHARHSTPGVAHTPIFPHEGTTMAGGGGQPQPNMRYMGNQVDDPPPGGNGNGRFDPGENGTIIVTLRNSGNGQAQNVTAKLRSSHTQFIITDSTSNYGN</sequence>
<evidence type="ECO:0000313" key="1">
    <source>
        <dbReference type="EMBL" id="OYD17429.1"/>
    </source>
</evidence>
<gene>
    <name evidence="1" type="ORF">CH330_00140</name>
</gene>
<dbReference type="AlphaFoldDB" id="A0A235BZ45"/>
<feature type="non-terminal residue" evidence="1">
    <location>
        <position position="268"/>
    </location>
</feature>
<comment type="caution">
    <text evidence="1">The sequence shown here is derived from an EMBL/GenBank/DDBJ whole genome shotgun (WGS) entry which is preliminary data.</text>
</comment>
<dbReference type="EMBL" id="NOZP01000003">
    <property type="protein sequence ID" value="OYD17429.1"/>
    <property type="molecule type" value="Genomic_DNA"/>
</dbReference>
<dbReference type="Gene3D" id="2.60.40.10">
    <property type="entry name" value="Immunoglobulins"/>
    <property type="match status" value="1"/>
</dbReference>
<organism evidence="1 2">
    <name type="scientific">candidate division WOR-3 bacterium JGI_Cruoil_03_51_56</name>
    <dbReference type="NCBI Taxonomy" id="1973747"/>
    <lineage>
        <taxon>Bacteria</taxon>
        <taxon>Bacteria division WOR-3</taxon>
    </lineage>
</organism>